<name>A0A173MIV9_9BACT</name>
<dbReference type="AlphaFoldDB" id="A0A173MIV9"/>
<proteinExistence type="predicted"/>
<evidence type="ECO:0000313" key="1">
    <source>
        <dbReference type="EMBL" id="SIT30478.1"/>
    </source>
</evidence>
<protein>
    <submittedName>
        <fullName evidence="1">Uncharacterized protein</fullName>
    </submittedName>
</protein>
<dbReference type="EMBL" id="FTOR01000009">
    <property type="protein sequence ID" value="SIT30478.1"/>
    <property type="molecule type" value="Genomic_DNA"/>
</dbReference>
<keyword evidence="2" id="KW-1185">Reference proteome</keyword>
<dbReference type="RefSeq" id="WP_096511086.1">
    <property type="nucleotide sequence ID" value="NZ_AP017422.1"/>
</dbReference>
<evidence type="ECO:0000313" key="2">
    <source>
        <dbReference type="Proteomes" id="UP000186917"/>
    </source>
</evidence>
<accession>A0A173MIV9</accession>
<organism evidence="1 2">
    <name type="scientific">Filimonas lacunae</name>
    <dbReference type="NCBI Taxonomy" id="477680"/>
    <lineage>
        <taxon>Bacteria</taxon>
        <taxon>Pseudomonadati</taxon>
        <taxon>Bacteroidota</taxon>
        <taxon>Chitinophagia</taxon>
        <taxon>Chitinophagales</taxon>
        <taxon>Chitinophagaceae</taxon>
        <taxon>Filimonas</taxon>
    </lineage>
</organism>
<dbReference type="Proteomes" id="UP000186917">
    <property type="component" value="Unassembled WGS sequence"/>
</dbReference>
<reference evidence="2" key="1">
    <citation type="submission" date="2017-01" db="EMBL/GenBank/DDBJ databases">
        <authorList>
            <person name="Varghese N."/>
            <person name="Submissions S."/>
        </authorList>
    </citation>
    <scope>NUCLEOTIDE SEQUENCE [LARGE SCALE GENOMIC DNA]</scope>
    <source>
        <strain evidence="2">DSM 21054</strain>
    </source>
</reference>
<dbReference type="OrthoDB" id="761624at2"/>
<sequence>MMEANVFDTMYGQYFSGLLYDMPYVAKYRVREFLHSEDGREFNFVKGRQNEYPCALQGSFTGKDMEEVVCVMSNEHYFAGDAYRQMILVFACNEGGDYRLIYKESFREVIQVGRVYPDAEERWDADVYQDSEEKQPLPFDGVRIRRAGLPDIVLVYNQSLDSMGRYVQLPLSELKEGNEGKGNEDKRVAL</sequence>
<dbReference type="KEGG" id="fln:FLA_3431"/>
<gene>
    <name evidence="1" type="ORF">SAMN05421788_109235</name>
</gene>